<dbReference type="InParanoid" id="A0A6P6Y4P3"/>
<protein>
    <submittedName>
        <fullName evidence="2">Uncharacterized protein LOC113794486</fullName>
    </submittedName>
</protein>
<evidence type="ECO:0000313" key="1">
    <source>
        <dbReference type="Proteomes" id="UP000515146"/>
    </source>
</evidence>
<organism evidence="1 2">
    <name type="scientific">Dermatophagoides pteronyssinus</name>
    <name type="common">European house dust mite</name>
    <dbReference type="NCBI Taxonomy" id="6956"/>
    <lineage>
        <taxon>Eukaryota</taxon>
        <taxon>Metazoa</taxon>
        <taxon>Ecdysozoa</taxon>
        <taxon>Arthropoda</taxon>
        <taxon>Chelicerata</taxon>
        <taxon>Arachnida</taxon>
        <taxon>Acari</taxon>
        <taxon>Acariformes</taxon>
        <taxon>Sarcoptiformes</taxon>
        <taxon>Astigmata</taxon>
        <taxon>Psoroptidia</taxon>
        <taxon>Analgoidea</taxon>
        <taxon>Pyroglyphidae</taxon>
        <taxon>Dermatophagoidinae</taxon>
        <taxon>Dermatophagoides</taxon>
    </lineage>
</organism>
<dbReference type="KEGG" id="dpte:113794486"/>
<evidence type="ECO:0000313" key="2">
    <source>
        <dbReference type="RefSeq" id="XP_027200438.1"/>
    </source>
</evidence>
<keyword evidence="1" id="KW-1185">Reference proteome</keyword>
<gene>
    <name evidence="2" type="primary">LOC113794486</name>
</gene>
<dbReference type="AlphaFoldDB" id="A0A6P6Y4P3"/>
<dbReference type="OMA" id="QYQWPYF"/>
<name>A0A6P6Y4P3_DERPT</name>
<sequence>MTKSKETKSTKSFGYFLEKAKKIIEEKDYPLAKSYLMVAGAMDKDNFLIKIELYRMAKLENDYDNAYKNFTDLFYDNKSWNKLTDDSKRHNLEKMNGLKDFFIEEMKCILFSISDQWRHCLKRQDFEILFNVDMRDTKFYYQLWKKFQVEHRINFITKFCSFYMDKIEQLIDLYVFILIHYHHENVIQAAIALIKIIEKFSQDFEPNIQEYLREKYIFHVMPVLFSSQYYYKTFDETVLEKHFLLGLKYYIEDFLDDSKENIHKKRPLLEKKLIELVTLIGDYKKWKVFSHENPLELSQIESNLDTLSTYTHKCFCRDNEVLDLSLKLDSSDYRKIGFYSIVLFTILFCRSMSKIGDRIICEKLSGYSDGKAIAHLNLKKRKLMNYAPCLIASDKDLITDVQLLLKFNVSIDFIKQEFNAYIAQIGLNKNYRFLQYKICHALHEADYHNAMQILKNFEYRDIVNNNFSNLLYWLQYYIQYLTLSIKLNQSKDAAVFIIKIIDLLCSSVSSDSGDSNITFGYQLTKSLMSKNANEKSEINYCNIKLANEYHNSRQMIFLCPTLENVIGLLIDATIILLSSLITDFTIGHIMVLSQYQWPYFYPAFIKTMMIIRTKTTTFTQQQPPSTPIKPTFIYPLFSSYIFESDIIEEFQALVNDQEYNFQLEPMITVFKNNQEISDLLLNMMKQTSNSNPQIDLFVTFLVKEIKPFLAGHLVNQ</sequence>
<dbReference type="Proteomes" id="UP000515146">
    <property type="component" value="Unplaced"/>
</dbReference>
<accession>A0A6P6Y4P3</accession>
<dbReference type="OrthoDB" id="18145at2759"/>
<proteinExistence type="predicted"/>
<dbReference type="RefSeq" id="XP_027200438.1">
    <property type="nucleotide sequence ID" value="XM_027344637.1"/>
</dbReference>
<reference evidence="2" key="1">
    <citation type="submission" date="2025-08" db="UniProtKB">
        <authorList>
            <consortium name="RefSeq"/>
        </authorList>
    </citation>
    <scope>IDENTIFICATION</scope>
    <source>
        <strain evidence="2">Airmid</strain>
    </source>
</reference>